<dbReference type="RefSeq" id="WP_164003750.1">
    <property type="nucleotide sequence ID" value="NZ_JAAIKD010000001.1"/>
</dbReference>
<organism evidence="1 2">
    <name type="scientific">Psychroflexus aurantiacus</name>
    <dbReference type="NCBI Taxonomy" id="2709310"/>
    <lineage>
        <taxon>Bacteria</taxon>
        <taxon>Pseudomonadati</taxon>
        <taxon>Bacteroidota</taxon>
        <taxon>Flavobacteriia</taxon>
        <taxon>Flavobacteriales</taxon>
        <taxon>Flavobacteriaceae</taxon>
        <taxon>Psychroflexus</taxon>
    </lineage>
</organism>
<sequence>MKRKLIFAFLIFLGITLNFYAQNSEGKLDDFSRIAIVPYVASQVENIPLSAKNNLQSKMAQMLTANGIAGSTNYNSQFIITPNVSVLSKNVVGAAPPKVAIVLEVAFYIGDGVTGVKFGSTAINVKGVGQNENKAYIAAFRNIKSNNKEVKNLINAAKKRILAYYNDGCDFIMKEAGSMANQNKFDQALYNLTSVPAVSKDCFNKAQEQIAIIYKQKMNRDCDVLLTMATNAWNAGQNYDSAEKAGFYLNQIEPDSKCYSKVKSLASDIQKGVRRNSDREWDFLENQQNNLAEIEKNRLITSREIALAYANNQPERIYNIQGWW</sequence>
<dbReference type="Proteomes" id="UP000478505">
    <property type="component" value="Unassembled WGS sequence"/>
</dbReference>
<accession>A0A6B3QY37</accession>
<keyword evidence="2" id="KW-1185">Reference proteome</keyword>
<dbReference type="AlphaFoldDB" id="A0A6B3QY37"/>
<protein>
    <submittedName>
        <fullName evidence="1">Uncharacterized protein</fullName>
    </submittedName>
</protein>
<evidence type="ECO:0000313" key="1">
    <source>
        <dbReference type="EMBL" id="NEV93029.1"/>
    </source>
</evidence>
<name>A0A6B3QY37_9FLAO</name>
<comment type="caution">
    <text evidence="1">The sequence shown here is derived from an EMBL/GenBank/DDBJ whole genome shotgun (WGS) entry which is preliminary data.</text>
</comment>
<evidence type="ECO:0000313" key="2">
    <source>
        <dbReference type="Proteomes" id="UP000478505"/>
    </source>
</evidence>
<reference evidence="1 2" key="1">
    <citation type="submission" date="2020-02" db="EMBL/GenBank/DDBJ databases">
        <title>Flavobacteriaceae Psychroflexus bacterium YR1-1, complete genome.</title>
        <authorList>
            <person name="Li Y."/>
            <person name="Wu S."/>
        </authorList>
    </citation>
    <scope>NUCLEOTIDE SEQUENCE [LARGE SCALE GENOMIC DNA]</scope>
    <source>
        <strain evidence="1 2">YR1-1</strain>
    </source>
</reference>
<dbReference type="EMBL" id="JAAIKD010000001">
    <property type="protein sequence ID" value="NEV93029.1"/>
    <property type="molecule type" value="Genomic_DNA"/>
</dbReference>
<proteinExistence type="predicted"/>
<gene>
    <name evidence="1" type="ORF">G3567_02565</name>
</gene>